<dbReference type="Gene3D" id="3.40.50.1000">
    <property type="entry name" value="HAD superfamily/HAD-like"/>
    <property type="match status" value="1"/>
</dbReference>
<keyword evidence="4" id="KW-0460">Magnesium</keyword>
<evidence type="ECO:0000256" key="4">
    <source>
        <dbReference type="ARBA" id="ARBA00022842"/>
    </source>
</evidence>
<reference evidence="7" key="1">
    <citation type="submission" date="2021-06" db="EMBL/GenBank/DDBJ databases">
        <authorList>
            <person name="Kallberg Y."/>
            <person name="Tangrot J."/>
            <person name="Rosling A."/>
        </authorList>
    </citation>
    <scope>NUCLEOTIDE SEQUENCE</scope>
    <source>
        <strain evidence="7">BR232B</strain>
    </source>
</reference>
<evidence type="ECO:0000256" key="3">
    <source>
        <dbReference type="ARBA" id="ARBA00022553"/>
    </source>
</evidence>
<organism evidence="7 8">
    <name type="scientific">Paraglomus brasilianum</name>
    <dbReference type="NCBI Taxonomy" id="144538"/>
    <lineage>
        <taxon>Eukaryota</taxon>
        <taxon>Fungi</taxon>
        <taxon>Fungi incertae sedis</taxon>
        <taxon>Mucoromycota</taxon>
        <taxon>Glomeromycotina</taxon>
        <taxon>Glomeromycetes</taxon>
        <taxon>Paraglomerales</taxon>
        <taxon>Paraglomeraceae</taxon>
        <taxon>Paraglomus</taxon>
    </lineage>
</organism>
<sequence length="394" mass="43565">MASGNKLEELSTDLTITVSDDNTQKGSLSQHQQPPIVLDNNRPLSQEIAERRLKTYGENVISGQRPTQWYTILYHTIFHPFNFLLGGISIFAAATKDIRTVIVLLSMILLSVGIRFIQEYKGEAAAQALKKMVNSSSTVIRLYSPPDLRDPNFEDVEKMDRGETVEMDIQLKDIVPGDWVRISAGDLIPGDVQLISSKDLFVSQASLTGESIPVEKFTVLQQQLPIIPDEATTNDKLDKFELDRPDLCFMGTSVVSGTATAIVLKTGPNTYFGIMAKKLSNRRPTNAFQIGIRRISYLFLVIMFSIIPPVLLLQGFLKKEWKDGLLFAAAVAVGLTPEMLPMVVSANTARGAFALSKKKCIVKKLDSVISLGGVDVLCTDKTGKLDLVYYRIFS</sequence>
<dbReference type="Pfam" id="PF00690">
    <property type="entry name" value="Cation_ATPase_N"/>
    <property type="match status" value="1"/>
</dbReference>
<feature type="transmembrane region" description="Helical" evidence="5">
    <location>
        <begin position="325"/>
        <end position="349"/>
    </location>
</feature>
<keyword evidence="5" id="KW-0812">Transmembrane</keyword>
<dbReference type="InterPro" id="IPR023298">
    <property type="entry name" value="ATPase_P-typ_TM_dom_sf"/>
</dbReference>
<dbReference type="InterPro" id="IPR008250">
    <property type="entry name" value="ATPase_P-typ_transduc_dom_A_sf"/>
</dbReference>
<dbReference type="Pfam" id="PF00122">
    <property type="entry name" value="E1-E2_ATPase"/>
    <property type="match status" value="1"/>
</dbReference>
<dbReference type="Gene3D" id="2.70.150.10">
    <property type="entry name" value="Calcium-transporting ATPase, cytoplasmic transduction domain A"/>
    <property type="match status" value="1"/>
</dbReference>
<dbReference type="InterPro" id="IPR006415">
    <property type="entry name" value="P-type_ATPase_IIIB"/>
</dbReference>
<feature type="transmembrane region" description="Helical" evidence="5">
    <location>
        <begin position="72"/>
        <end position="92"/>
    </location>
</feature>
<comment type="caution">
    <text evidence="7">The sequence shown here is derived from an EMBL/GenBank/DDBJ whole genome shotgun (WGS) entry which is preliminary data.</text>
</comment>
<keyword evidence="5" id="KW-0472">Membrane</keyword>
<dbReference type="PRINTS" id="PR01836">
    <property type="entry name" value="MGATPASE"/>
</dbReference>
<feature type="domain" description="Cation-transporting P-type ATPase N-terminal" evidence="6">
    <location>
        <begin position="29"/>
        <end position="97"/>
    </location>
</feature>
<evidence type="ECO:0000256" key="5">
    <source>
        <dbReference type="SAM" id="Phobius"/>
    </source>
</evidence>
<keyword evidence="3" id="KW-0597">Phosphoprotein</keyword>
<dbReference type="GO" id="GO:0015444">
    <property type="term" value="F:P-type magnesium transporter activity"/>
    <property type="evidence" value="ECO:0007669"/>
    <property type="project" value="InterPro"/>
</dbReference>
<keyword evidence="8" id="KW-1185">Reference proteome</keyword>
<dbReference type="InterPro" id="IPR059000">
    <property type="entry name" value="ATPase_P-type_domA"/>
</dbReference>
<protein>
    <submittedName>
        <fullName evidence="7">413_t:CDS:1</fullName>
    </submittedName>
</protein>
<keyword evidence="5" id="KW-1133">Transmembrane helix</keyword>
<dbReference type="Proteomes" id="UP000789739">
    <property type="component" value="Unassembled WGS sequence"/>
</dbReference>
<dbReference type="AlphaFoldDB" id="A0A9N8VD61"/>
<dbReference type="SMART" id="SM00831">
    <property type="entry name" value="Cation_ATPase_N"/>
    <property type="match status" value="1"/>
</dbReference>
<evidence type="ECO:0000313" key="7">
    <source>
        <dbReference type="EMBL" id="CAG8451507.1"/>
    </source>
</evidence>
<dbReference type="Gene3D" id="1.20.1110.10">
    <property type="entry name" value="Calcium-transporting ATPase, transmembrane domain"/>
    <property type="match status" value="1"/>
</dbReference>
<dbReference type="InterPro" id="IPR023214">
    <property type="entry name" value="HAD_sf"/>
</dbReference>
<feature type="transmembrane region" description="Helical" evidence="5">
    <location>
        <begin position="98"/>
        <end position="117"/>
    </location>
</feature>
<dbReference type="SUPFAM" id="SSF81653">
    <property type="entry name" value="Calcium ATPase, transduction domain A"/>
    <property type="match status" value="1"/>
</dbReference>
<evidence type="ECO:0000313" key="8">
    <source>
        <dbReference type="Proteomes" id="UP000789739"/>
    </source>
</evidence>
<dbReference type="PANTHER" id="PTHR42861">
    <property type="entry name" value="CALCIUM-TRANSPORTING ATPASE"/>
    <property type="match status" value="1"/>
</dbReference>
<proteinExistence type="predicted"/>
<evidence type="ECO:0000256" key="2">
    <source>
        <dbReference type="ARBA" id="ARBA00022475"/>
    </source>
</evidence>
<dbReference type="SUPFAM" id="SSF81665">
    <property type="entry name" value="Calcium ATPase, transmembrane domain M"/>
    <property type="match status" value="1"/>
</dbReference>
<gene>
    <name evidence="7" type="ORF">PBRASI_LOCUS60</name>
</gene>
<feature type="transmembrane region" description="Helical" evidence="5">
    <location>
        <begin position="295"/>
        <end position="313"/>
    </location>
</feature>
<dbReference type="EMBL" id="CAJVPI010000003">
    <property type="protein sequence ID" value="CAG8451507.1"/>
    <property type="molecule type" value="Genomic_DNA"/>
</dbReference>
<evidence type="ECO:0000259" key="6">
    <source>
        <dbReference type="SMART" id="SM00831"/>
    </source>
</evidence>
<dbReference type="OrthoDB" id="2409383at2759"/>
<keyword evidence="2" id="KW-1003">Cell membrane</keyword>
<dbReference type="GO" id="GO:0005886">
    <property type="term" value="C:plasma membrane"/>
    <property type="evidence" value="ECO:0007669"/>
    <property type="project" value="UniProtKB-SubCell"/>
</dbReference>
<accession>A0A9N8VD61</accession>
<dbReference type="InterPro" id="IPR004014">
    <property type="entry name" value="ATPase_P-typ_cation-transptr_N"/>
</dbReference>
<comment type="subcellular location">
    <subcellularLocation>
        <location evidence="1">Cell membrane</location>
        <topology evidence="1">Multi-pass membrane protein</topology>
    </subcellularLocation>
</comment>
<name>A0A9N8VD61_9GLOM</name>
<evidence type="ECO:0000256" key="1">
    <source>
        <dbReference type="ARBA" id="ARBA00004651"/>
    </source>
</evidence>